<evidence type="ECO:0008006" key="4">
    <source>
        <dbReference type="Google" id="ProtNLM"/>
    </source>
</evidence>
<protein>
    <recommendedName>
        <fullName evidence="4">F-box domain-containing protein</fullName>
    </recommendedName>
</protein>
<evidence type="ECO:0000256" key="1">
    <source>
        <dbReference type="SAM" id="MobiDB-lite"/>
    </source>
</evidence>
<evidence type="ECO:0000313" key="3">
    <source>
        <dbReference type="Proteomes" id="UP000308652"/>
    </source>
</evidence>
<name>A0A5C3LRU8_9AGAR</name>
<reference evidence="2 3" key="1">
    <citation type="journal article" date="2019" name="Nat. Ecol. Evol.">
        <title>Megaphylogeny resolves global patterns of mushroom evolution.</title>
        <authorList>
            <person name="Varga T."/>
            <person name="Krizsan K."/>
            <person name="Foldi C."/>
            <person name="Dima B."/>
            <person name="Sanchez-Garcia M."/>
            <person name="Sanchez-Ramirez S."/>
            <person name="Szollosi G.J."/>
            <person name="Szarkandi J.G."/>
            <person name="Papp V."/>
            <person name="Albert L."/>
            <person name="Andreopoulos W."/>
            <person name="Angelini C."/>
            <person name="Antonin V."/>
            <person name="Barry K.W."/>
            <person name="Bougher N.L."/>
            <person name="Buchanan P."/>
            <person name="Buyck B."/>
            <person name="Bense V."/>
            <person name="Catcheside P."/>
            <person name="Chovatia M."/>
            <person name="Cooper J."/>
            <person name="Damon W."/>
            <person name="Desjardin D."/>
            <person name="Finy P."/>
            <person name="Geml J."/>
            <person name="Haridas S."/>
            <person name="Hughes K."/>
            <person name="Justo A."/>
            <person name="Karasinski D."/>
            <person name="Kautmanova I."/>
            <person name="Kiss B."/>
            <person name="Kocsube S."/>
            <person name="Kotiranta H."/>
            <person name="LaButti K.M."/>
            <person name="Lechner B.E."/>
            <person name="Liimatainen K."/>
            <person name="Lipzen A."/>
            <person name="Lukacs Z."/>
            <person name="Mihaltcheva S."/>
            <person name="Morgado L.N."/>
            <person name="Niskanen T."/>
            <person name="Noordeloos M.E."/>
            <person name="Ohm R.A."/>
            <person name="Ortiz-Santana B."/>
            <person name="Ovrebo C."/>
            <person name="Racz N."/>
            <person name="Riley R."/>
            <person name="Savchenko A."/>
            <person name="Shiryaev A."/>
            <person name="Soop K."/>
            <person name="Spirin V."/>
            <person name="Szebenyi C."/>
            <person name="Tomsovsky M."/>
            <person name="Tulloss R.E."/>
            <person name="Uehling J."/>
            <person name="Grigoriev I.V."/>
            <person name="Vagvolgyi C."/>
            <person name="Papp T."/>
            <person name="Martin F.M."/>
            <person name="Miettinen O."/>
            <person name="Hibbett D.S."/>
            <person name="Nagy L.G."/>
        </authorList>
    </citation>
    <scope>NUCLEOTIDE SEQUENCE [LARGE SCALE GENOMIC DNA]</scope>
    <source>
        <strain evidence="2 3">CBS 166.37</strain>
    </source>
</reference>
<dbReference type="OrthoDB" id="2447803at2759"/>
<organism evidence="2 3">
    <name type="scientific">Crucibulum laeve</name>
    <dbReference type="NCBI Taxonomy" id="68775"/>
    <lineage>
        <taxon>Eukaryota</taxon>
        <taxon>Fungi</taxon>
        <taxon>Dikarya</taxon>
        <taxon>Basidiomycota</taxon>
        <taxon>Agaricomycotina</taxon>
        <taxon>Agaricomycetes</taxon>
        <taxon>Agaricomycetidae</taxon>
        <taxon>Agaricales</taxon>
        <taxon>Agaricineae</taxon>
        <taxon>Nidulariaceae</taxon>
        <taxon>Crucibulum</taxon>
    </lineage>
</organism>
<feature type="region of interest" description="Disordered" evidence="1">
    <location>
        <begin position="1"/>
        <end position="32"/>
    </location>
</feature>
<evidence type="ECO:0000313" key="2">
    <source>
        <dbReference type="EMBL" id="TFK31481.1"/>
    </source>
</evidence>
<dbReference type="Proteomes" id="UP000308652">
    <property type="component" value="Unassembled WGS sequence"/>
</dbReference>
<dbReference type="EMBL" id="ML213744">
    <property type="protein sequence ID" value="TFK31481.1"/>
    <property type="molecule type" value="Genomic_DNA"/>
</dbReference>
<sequence>MMSVAGRTTPGLSTSASASLPHGQAQAQVHTSHPPHGFSKFILNQDVVDIVFQHFGGVHYHMSDLERQLSRNALALAARVCRSFSNAALDHLWRYLDSWLPLLQLLPSFKQSINSYSFCGVVTDDEWAHFDAHARRVRSFSVLWDDVDAELITSYTFVQLAQLHPAPIFPALRLLSFSVSENCNILKVKHIAVGCFLLISPAIKTLIIDKFRPDTMEVREYNAFFEAFFASLVQGSTNIQDLTVDGCIPHWTTLASSCNLRNICFYKSFGQNTLASILMDIKSLQSFSDLTSIKIDVEIMDGYNPEDVQSLLHCVPKLNSSEGLDYLPHLQEMNLVGDITLLVLVLQHIPAKNLKHISIHCMEWINSHLSPLWDRFFEQLSRCQYLCSISILNLIYDVYAASNFAGIISQTHLQSLLKLNHLEALLIRGYGIVDLHEEFIIQAASSWSKLHILCLLDSQLIPRADVSAESLGVLSRIARHYPNLDELELSIHTMDLAITIPSSYHSSSELQKLFLSTSDDVRDLTVPQRLQLARYIYRVFPLLNVVSGTDKEFWEEINATVQAFKAVRQETLSEN</sequence>
<dbReference type="AlphaFoldDB" id="A0A5C3LRU8"/>
<gene>
    <name evidence="2" type="ORF">BDQ12DRAFT_694072</name>
</gene>
<dbReference type="SUPFAM" id="SSF52047">
    <property type="entry name" value="RNI-like"/>
    <property type="match status" value="1"/>
</dbReference>
<proteinExistence type="predicted"/>
<dbReference type="STRING" id="68775.A0A5C3LRU8"/>
<accession>A0A5C3LRU8</accession>
<keyword evidence="3" id="KW-1185">Reference proteome</keyword>